<proteinExistence type="predicted"/>
<evidence type="ECO:0000313" key="2">
    <source>
        <dbReference type="Proteomes" id="UP000243180"/>
    </source>
</evidence>
<dbReference type="InParanoid" id="A0A1B4XFZ2"/>
<keyword evidence="2" id="KW-1185">Reference proteome</keyword>
<reference evidence="1 2" key="1">
    <citation type="submission" date="2015-05" db="EMBL/GenBank/DDBJ databases">
        <title>Complete genome sequence of a sulfur-oxidizing gammaproteobacterium strain HA5.</title>
        <authorList>
            <person name="Miura A."/>
            <person name="Kojima H."/>
            <person name="Fukui M."/>
        </authorList>
    </citation>
    <scope>NUCLEOTIDE SEQUENCE [LARGE SCALE GENOMIC DNA]</scope>
    <source>
        <strain evidence="1 2">HA5</strain>
    </source>
</reference>
<name>A0A1B4XFZ2_9GAMM</name>
<gene>
    <name evidence="1" type="ORF">SCL_1417</name>
</gene>
<dbReference type="AlphaFoldDB" id="A0A1B4XFZ2"/>
<dbReference type="KEGG" id="slim:SCL_1417"/>
<sequence length="84" mass="9890">MIHPMTAPHFVIRVECYAGYRGEQEPQRFWLGERPVEVAEILDRWLAPEHRYFKIRGNDAAICILRHDTQADLWELALFEGRPG</sequence>
<accession>A0A1B4XFZ2</accession>
<dbReference type="Proteomes" id="UP000243180">
    <property type="component" value="Chromosome"/>
</dbReference>
<evidence type="ECO:0000313" key="1">
    <source>
        <dbReference type="EMBL" id="BAV33728.1"/>
    </source>
</evidence>
<protein>
    <submittedName>
        <fullName evidence="1">Uncharacterized protein</fullName>
    </submittedName>
</protein>
<organism evidence="1 2">
    <name type="scientific">Sulfuricaulis limicola</name>
    <dbReference type="NCBI Taxonomy" id="1620215"/>
    <lineage>
        <taxon>Bacteria</taxon>
        <taxon>Pseudomonadati</taxon>
        <taxon>Pseudomonadota</taxon>
        <taxon>Gammaproteobacteria</taxon>
        <taxon>Acidiferrobacterales</taxon>
        <taxon>Acidiferrobacteraceae</taxon>
        <taxon>Sulfuricaulis</taxon>
    </lineage>
</organism>
<dbReference type="EMBL" id="AP014879">
    <property type="protein sequence ID" value="BAV33728.1"/>
    <property type="molecule type" value="Genomic_DNA"/>
</dbReference>